<reference evidence="2" key="2">
    <citation type="journal article" date="2023" name="Commun. Biol.">
        <title>Intrasexual cuticular hydrocarbon dimorphism in a wasp sheds light on hydrocarbon biosynthesis genes in Hymenoptera.</title>
        <authorList>
            <person name="Moris V.C."/>
            <person name="Podsiadlowski L."/>
            <person name="Martin S."/>
            <person name="Oeyen J.P."/>
            <person name="Donath A."/>
            <person name="Petersen M."/>
            <person name="Wilbrandt J."/>
            <person name="Misof B."/>
            <person name="Liedtke D."/>
            <person name="Thamm M."/>
            <person name="Scheiner R."/>
            <person name="Schmitt T."/>
            <person name="Niehuis O."/>
        </authorList>
    </citation>
    <scope>NUCLEOTIDE SEQUENCE</scope>
    <source>
        <strain evidence="2">GBR_01_08_01A</strain>
    </source>
</reference>
<protein>
    <submittedName>
        <fullName evidence="2">Uncharacterized protein</fullName>
    </submittedName>
</protein>
<gene>
    <name evidence="2" type="ORF">KPH14_002512</name>
</gene>
<organism evidence="2 3">
    <name type="scientific">Odynerus spinipes</name>
    <dbReference type="NCBI Taxonomy" id="1348599"/>
    <lineage>
        <taxon>Eukaryota</taxon>
        <taxon>Metazoa</taxon>
        <taxon>Ecdysozoa</taxon>
        <taxon>Arthropoda</taxon>
        <taxon>Hexapoda</taxon>
        <taxon>Insecta</taxon>
        <taxon>Pterygota</taxon>
        <taxon>Neoptera</taxon>
        <taxon>Endopterygota</taxon>
        <taxon>Hymenoptera</taxon>
        <taxon>Apocrita</taxon>
        <taxon>Aculeata</taxon>
        <taxon>Vespoidea</taxon>
        <taxon>Vespidae</taxon>
        <taxon>Eumeninae</taxon>
        <taxon>Odynerus</taxon>
    </lineage>
</organism>
<keyword evidence="3" id="KW-1185">Reference proteome</keyword>
<dbReference type="Proteomes" id="UP001258017">
    <property type="component" value="Unassembled WGS sequence"/>
</dbReference>
<accession>A0AAD9RTE9</accession>
<dbReference type="EMBL" id="JAIFRP010000023">
    <property type="protein sequence ID" value="KAK2584916.1"/>
    <property type="molecule type" value="Genomic_DNA"/>
</dbReference>
<sequence length="77" mass="8562">MNVNFGLGIIWNIGSHIDKLPLDDRSLARSKFEMSWADGAVSGSGHLDSNFARTPRKRPSRSSGSPDERHRHGWQCG</sequence>
<evidence type="ECO:0000313" key="2">
    <source>
        <dbReference type="EMBL" id="KAK2584916.1"/>
    </source>
</evidence>
<reference evidence="2" key="1">
    <citation type="submission" date="2021-08" db="EMBL/GenBank/DDBJ databases">
        <authorList>
            <person name="Misof B."/>
            <person name="Oliver O."/>
            <person name="Podsiadlowski L."/>
            <person name="Donath A."/>
            <person name="Peters R."/>
            <person name="Mayer C."/>
            <person name="Rust J."/>
            <person name="Gunkel S."/>
            <person name="Lesny P."/>
            <person name="Martin S."/>
            <person name="Oeyen J.P."/>
            <person name="Petersen M."/>
            <person name="Panagiotis P."/>
            <person name="Wilbrandt J."/>
            <person name="Tanja T."/>
        </authorList>
    </citation>
    <scope>NUCLEOTIDE SEQUENCE</scope>
    <source>
        <strain evidence="2">GBR_01_08_01A</strain>
        <tissue evidence="2">Thorax + abdomen</tissue>
    </source>
</reference>
<dbReference type="AlphaFoldDB" id="A0AAD9RTE9"/>
<evidence type="ECO:0000256" key="1">
    <source>
        <dbReference type="SAM" id="MobiDB-lite"/>
    </source>
</evidence>
<feature type="region of interest" description="Disordered" evidence="1">
    <location>
        <begin position="39"/>
        <end position="77"/>
    </location>
</feature>
<comment type="caution">
    <text evidence="2">The sequence shown here is derived from an EMBL/GenBank/DDBJ whole genome shotgun (WGS) entry which is preliminary data.</text>
</comment>
<name>A0AAD9RTE9_9HYME</name>
<proteinExistence type="predicted"/>
<evidence type="ECO:0000313" key="3">
    <source>
        <dbReference type="Proteomes" id="UP001258017"/>
    </source>
</evidence>